<proteinExistence type="predicted"/>
<reference evidence="1 2" key="1">
    <citation type="journal article" date="2012" name="J. Bacteriol.">
        <title>Draft Genome Sequence of Novosphingobium nitrogenifigens Y88T.</title>
        <authorList>
            <person name="Strabala T.J."/>
            <person name="Macdonald L."/>
            <person name="Liu V."/>
            <person name="Smit A.M."/>
        </authorList>
    </citation>
    <scope>NUCLEOTIDE SEQUENCE [LARGE SCALE GENOMIC DNA]</scope>
    <source>
        <strain evidence="1 2">DSM 19370</strain>
    </source>
</reference>
<accession>F1ZBQ6</accession>
<comment type="caution">
    <text evidence="1">The sequence shown here is derived from an EMBL/GenBank/DDBJ whole genome shotgun (WGS) entry which is preliminary data.</text>
</comment>
<dbReference type="RefSeq" id="WP_008070458.1">
    <property type="nucleotide sequence ID" value="NZ_AQWK01000007.1"/>
</dbReference>
<gene>
    <name evidence="1" type="ORF">Y88_3348</name>
</gene>
<evidence type="ECO:0000313" key="2">
    <source>
        <dbReference type="Proteomes" id="UP000004728"/>
    </source>
</evidence>
<dbReference type="InParanoid" id="F1ZBQ6"/>
<sequence length="287" mass="31595">MVDEKQREEPAADEHDRLTAELRAAGIDPTKFGFYDQPAFVAMEKRDRIYIQKYAEWVITRPLNAAYEAHARTTVPKLAAIIASELAENAMSGACITAYGMMVRMLDRLGVWSFGLYGSANLDVPHRGLRQSFHAIDGAVDPASVTGHAWLCAPPYLIVDSSLALQDWDHAQMVDIVPPSIVVDDTAATVIEPTVEDCASEGARHYHGRRLQRTGSDLLHSLEPRLASFGQRFPAHEVALGELSVRYVPVAIRLPNLSLEHINLETGWGRSAITIWVDVVAPAFGLS</sequence>
<dbReference type="AlphaFoldDB" id="F1ZBQ6"/>
<dbReference type="EMBL" id="AEWJ01000051">
    <property type="protein sequence ID" value="EGD58018.1"/>
    <property type="molecule type" value="Genomic_DNA"/>
</dbReference>
<protein>
    <submittedName>
        <fullName evidence="1">Uncharacterized protein</fullName>
    </submittedName>
</protein>
<dbReference type="HOGENOM" id="CLU_084208_0_0_5"/>
<name>F1ZBQ6_9SPHN</name>
<dbReference type="OrthoDB" id="1493229at2"/>
<keyword evidence="2" id="KW-1185">Reference proteome</keyword>
<organism evidence="1 2">
    <name type="scientific">Novosphingobium nitrogenifigens DSM 19370</name>
    <dbReference type="NCBI Taxonomy" id="983920"/>
    <lineage>
        <taxon>Bacteria</taxon>
        <taxon>Pseudomonadati</taxon>
        <taxon>Pseudomonadota</taxon>
        <taxon>Alphaproteobacteria</taxon>
        <taxon>Sphingomonadales</taxon>
        <taxon>Sphingomonadaceae</taxon>
        <taxon>Novosphingobium</taxon>
    </lineage>
</organism>
<dbReference type="eggNOG" id="ENOG5032ZR6">
    <property type="taxonomic scope" value="Bacteria"/>
</dbReference>
<dbReference type="Proteomes" id="UP000004728">
    <property type="component" value="Unassembled WGS sequence"/>
</dbReference>
<evidence type="ECO:0000313" key="1">
    <source>
        <dbReference type="EMBL" id="EGD58018.1"/>
    </source>
</evidence>